<dbReference type="GO" id="GO:0006096">
    <property type="term" value="P:glycolytic process"/>
    <property type="evidence" value="ECO:0007669"/>
    <property type="project" value="UniProtKB-UniPathway"/>
</dbReference>
<protein>
    <recommendedName>
        <fullName evidence="4">Glucose-6-phosphate isomerase</fullName>
        <ecNumber evidence="4">5.3.1.9</ecNumber>
    </recommendedName>
</protein>
<dbReference type="InterPro" id="IPR001672">
    <property type="entry name" value="G6P_Isomerase"/>
</dbReference>
<dbReference type="Proteomes" id="UP000243589">
    <property type="component" value="Unassembled WGS sequence"/>
</dbReference>
<dbReference type="Gene3D" id="3.40.50.10490">
    <property type="entry name" value="Glucose-6-phosphate isomerase like protein, domain 1"/>
    <property type="match status" value="3"/>
</dbReference>
<comment type="similarity">
    <text evidence="4">Belongs to the GPI family.</text>
</comment>
<dbReference type="EMBL" id="LQQC01000010">
    <property type="protein sequence ID" value="KXZ58141.1"/>
    <property type="molecule type" value="Genomic_DNA"/>
</dbReference>
<dbReference type="PATRIC" id="fig|479117.4.peg.1174"/>
<dbReference type="PROSITE" id="PS51463">
    <property type="entry name" value="P_GLUCOSE_ISOMERASE_3"/>
    <property type="match status" value="1"/>
</dbReference>
<dbReference type="PANTHER" id="PTHR11469">
    <property type="entry name" value="GLUCOSE-6-PHOSPHATE ISOMERASE"/>
    <property type="match status" value="1"/>
</dbReference>
<evidence type="ECO:0000256" key="2">
    <source>
        <dbReference type="ARBA" id="ARBA00023152"/>
    </source>
</evidence>
<reference evidence="5 6" key="1">
    <citation type="submission" date="2016-01" db="EMBL/GenBank/DDBJ databases">
        <title>Use of Whole Genome Sequencing to ascertain that Brevibacterium massiliense (Roux, Raoult 2009) is a later heterotypic synonym of Brevibacterium ravenspurgense (Mages 2008).</title>
        <authorList>
            <person name="Bernier A.-M."/>
            <person name="Burdz T."/>
            <person name="Huynh C."/>
            <person name="Pachecho A.L."/>
            <person name="Wiebe D."/>
            <person name="Bonner C."/>
            <person name="Bernard K."/>
        </authorList>
    </citation>
    <scope>NUCLEOTIDE SEQUENCE [LARGE SCALE GENOMIC DNA]</scope>
    <source>
        <strain evidence="5 6">CCUG56047</strain>
    </source>
</reference>
<evidence type="ECO:0000313" key="6">
    <source>
        <dbReference type="Proteomes" id="UP000243589"/>
    </source>
</evidence>
<gene>
    <name evidence="5" type="primary">pgi</name>
    <name evidence="5" type="ORF">Bravens_01178</name>
</gene>
<accession>A0A150H7Y7</accession>
<dbReference type="GO" id="GO:0051156">
    <property type="term" value="P:glucose 6-phosphate metabolic process"/>
    <property type="evidence" value="ECO:0007669"/>
    <property type="project" value="TreeGrafter"/>
</dbReference>
<dbReference type="EC" id="5.3.1.9" evidence="4"/>
<comment type="caution">
    <text evidence="5">The sequence shown here is derived from an EMBL/GenBank/DDBJ whole genome shotgun (WGS) entry which is preliminary data.</text>
</comment>
<organism evidence="5 6">
    <name type="scientific">Brevibacterium ravenspurgense</name>
    <dbReference type="NCBI Taxonomy" id="479117"/>
    <lineage>
        <taxon>Bacteria</taxon>
        <taxon>Bacillati</taxon>
        <taxon>Actinomycetota</taxon>
        <taxon>Actinomycetes</taxon>
        <taxon>Micrococcales</taxon>
        <taxon>Brevibacteriaceae</taxon>
        <taxon>Brevibacterium</taxon>
    </lineage>
</organism>
<evidence type="ECO:0000256" key="4">
    <source>
        <dbReference type="RuleBase" id="RU000612"/>
    </source>
</evidence>
<dbReference type="Pfam" id="PF00342">
    <property type="entry name" value="PGI"/>
    <property type="match status" value="1"/>
</dbReference>
<dbReference type="RefSeq" id="WP_062021277.1">
    <property type="nucleotide sequence ID" value="NZ_JAKRCZ010000001.1"/>
</dbReference>
<dbReference type="GO" id="GO:0005829">
    <property type="term" value="C:cytosol"/>
    <property type="evidence" value="ECO:0007669"/>
    <property type="project" value="TreeGrafter"/>
</dbReference>
<evidence type="ECO:0000256" key="1">
    <source>
        <dbReference type="ARBA" id="ARBA00022432"/>
    </source>
</evidence>
<dbReference type="InterPro" id="IPR046348">
    <property type="entry name" value="SIS_dom_sf"/>
</dbReference>
<dbReference type="SUPFAM" id="SSF53697">
    <property type="entry name" value="SIS domain"/>
    <property type="match status" value="1"/>
</dbReference>
<comment type="pathway">
    <text evidence="4">Carbohydrate degradation; glycolysis; D-glyceraldehyde 3-phosphate and glycerone phosphate from D-glucose: step 2/4.</text>
</comment>
<dbReference type="GO" id="GO:0048029">
    <property type="term" value="F:monosaccharide binding"/>
    <property type="evidence" value="ECO:0007669"/>
    <property type="project" value="TreeGrafter"/>
</dbReference>
<keyword evidence="2 4" id="KW-0324">Glycolysis</keyword>
<comment type="catalytic activity">
    <reaction evidence="4">
        <text>alpha-D-glucose 6-phosphate = beta-D-fructose 6-phosphate</text>
        <dbReference type="Rhea" id="RHEA:11816"/>
        <dbReference type="ChEBI" id="CHEBI:57634"/>
        <dbReference type="ChEBI" id="CHEBI:58225"/>
        <dbReference type="EC" id="5.3.1.9"/>
    </reaction>
</comment>
<proteinExistence type="inferred from homology"/>
<dbReference type="AlphaFoldDB" id="A0A150H7Y7"/>
<keyword evidence="1 4" id="KW-0312">Gluconeogenesis</keyword>
<keyword evidence="6" id="KW-1185">Reference proteome</keyword>
<dbReference type="PRINTS" id="PR00662">
    <property type="entry name" value="G6PISOMERASE"/>
</dbReference>
<dbReference type="GO" id="GO:0097367">
    <property type="term" value="F:carbohydrate derivative binding"/>
    <property type="evidence" value="ECO:0007669"/>
    <property type="project" value="InterPro"/>
</dbReference>
<sequence>MKVVLSPASAESYEHELAILTEARAASRLAARDAHLWGDSSAQTAENRLGWVDLPASDHPEIARAEELRHELAKRGVHRFVLSGMGGSSLGAAVIAKALEVELTFLTSTAPAAVRRAFGDDLKHTGLIVASKSGTTVETRSHLAAFEAACADAGLDAAERLVAITDAGSELDDAARFAAVFTAPADVGGRYSAFTAFGLVPAVLAGGDPRSLVDSAAKCAAVLAGDEDNPAMELAAFLSSAHARDVDKLVLADQTGVGLGAWIEQLIGESLGKNGRGLLPIAVEDPASELIQNAGPDVSTVVLASSGAEYTEPPAPVSGHFGAVSGSLGGALYLWEFTTALLAFSTAVDPFDQPDVESAKVSARAALADPESVQSMDLVFSYENIDVYGDEHTLGSVRSISGAVRALTDAVPEFGYLAIQAFVDPDRFAAIGALREAVFRLTGVVTTFGYGPAYLHSTGQYHKGGRNNGAFIQITADRVGDDLPVPGKDCTFAQLLRAQADGDADALRRAERPVIRLHLRTDGWEQLGRSLGLEI</sequence>
<evidence type="ECO:0000313" key="5">
    <source>
        <dbReference type="EMBL" id="KXZ58141.1"/>
    </source>
</evidence>
<dbReference type="GO" id="GO:0006094">
    <property type="term" value="P:gluconeogenesis"/>
    <property type="evidence" value="ECO:0007669"/>
    <property type="project" value="UniProtKB-KW"/>
</dbReference>
<name>A0A150H7Y7_9MICO</name>
<dbReference type="GO" id="GO:0004347">
    <property type="term" value="F:glucose-6-phosphate isomerase activity"/>
    <property type="evidence" value="ECO:0007669"/>
    <property type="project" value="UniProtKB-EC"/>
</dbReference>
<keyword evidence="3 4" id="KW-0413">Isomerase</keyword>
<evidence type="ECO:0000256" key="3">
    <source>
        <dbReference type="ARBA" id="ARBA00023235"/>
    </source>
</evidence>
<dbReference type="UniPathway" id="UPA00109">
    <property type="reaction ID" value="UER00181"/>
</dbReference>
<dbReference type="PANTHER" id="PTHR11469:SF1">
    <property type="entry name" value="GLUCOSE-6-PHOSPHATE ISOMERASE"/>
    <property type="match status" value="1"/>
</dbReference>